<dbReference type="PANTHER" id="PTHR44846:SF1">
    <property type="entry name" value="MANNOSYL-D-GLYCERATE TRANSPORT_METABOLISM SYSTEM REPRESSOR MNGR-RELATED"/>
    <property type="match status" value="1"/>
</dbReference>
<dbReference type="SUPFAM" id="SSF64288">
    <property type="entry name" value="Chorismate lyase-like"/>
    <property type="match status" value="1"/>
</dbReference>
<dbReference type="SMART" id="SM00866">
    <property type="entry name" value="UTRA"/>
    <property type="match status" value="1"/>
</dbReference>
<dbReference type="InterPro" id="IPR000524">
    <property type="entry name" value="Tscrpt_reg_HTH_GntR"/>
</dbReference>
<dbReference type="SMART" id="SM00345">
    <property type="entry name" value="HTH_GNTR"/>
    <property type="match status" value="1"/>
</dbReference>
<dbReference type="Pfam" id="PF07702">
    <property type="entry name" value="UTRA"/>
    <property type="match status" value="1"/>
</dbReference>
<dbReference type="Proteomes" id="UP001164948">
    <property type="component" value="Chromosome"/>
</dbReference>
<dbReference type="InterPro" id="IPR011663">
    <property type="entry name" value="UTRA"/>
</dbReference>
<keyword evidence="1" id="KW-0805">Transcription regulation</keyword>
<dbReference type="SUPFAM" id="SSF46785">
    <property type="entry name" value="Winged helix' DNA-binding domain"/>
    <property type="match status" value="1"/>
</dbReference>
<dbReference type="PANTHER" id="PTHR44846">
    <property type="entry name" value="MANNOSYL-D-GLYCERATE TRANSPORT/METABOLISM SYSTEM REPRESSOR MNGR-RELATED"/>
    <property type="match status" value="1"/>
</dbReference>
<dbReference type="PRINTS" id="PR00035">
    <property type="entry name" value="HTHGNTR"/>
</dbReference>
<dbReference type="InterPro" id="IPR036390">
    <property type="entry name" value="WH_DNA-bd_sf"/>
</dbReference>
<dbReference type="GO" id="GO:0003700">
    <property type="term" value="F:DNA-binding transcription factor activity"/>
    <property type="evidence" value="ECO:0007669"/>
    <property type="project" value="InterPro"/>
</dbReference>
<dbReference type="AlphaFoldDB" id="A0AAE9UMC6"/>
<dbReference type="GO" id="GO:0003677">
    <property type="term" value="F:DNA binding"/>
    <property type="evidence" value="ECO:0007669"/>
    <property type="project" value="UniProtKB-KW"/>
</dbReference>
<evidence type="ECO:0000259" key="4">
    <source>
        <dbReference type="PROSITE" id="PS50949"/>
    </source>
</evidence>
<evidence type="ECO:0000256" key="3">
    <source>
        <dbReference type="ARBA" id="ARBA00023163"/>
    </source>
</evidence>
<dbReference type="RefSeq" id="WP_268227814.1">
    <property type="nucleotide sequence ID" value="NZ_CP095081.1"/>
</dbReference>
<dbReference type="GO" id="GO:0045892">
    <property type="term" value="P:negative regulation of DNA-templated transcription"/>
    <property type="evidence" value="ECO:0007669"/>
    <property type="project" value="TreeGrafter"/>
</dbReference>
<dbReference type="Pfam" id="PF00392">
    <property type="entry name" value="GntR"/>
    <property type="match status" value="1"/>
</dbReference>
<accession>A0AAE9UMC6</accession>
<dbReference type="CDD" id="cd07377">
    <property type="entry name" value="WHTH_GntR"/>
    <property type="match status" value="1"/>
</dbReference>
<dbReference type="InterPro" id="IPR036388">
    <property type="entry name" value="WH-like_DNA-bd_sf"/>
</dbReference>
<dbReference type="Gene3D" id="3.40.1410.10">
    <property type="entry name" value="Chorismate lyase-like"/>
    <property type="match status" value="1"/>
</dbReference>
<dbReference type="EMBL" id="CP095081">
    <property type="protein sequence ID" value="WAI93318.1"/>
    <property type="molecule type" value="Genomic_DNA"/>
</dbReference>
<keyword evidence="2" id="KW-0238">DNA-binding</keyword>
<organism evidence="5 6">
    <name type="scientific">Streptococcus dysgalactiae</name>
    <dbReference type="NCBI Taxonomy" id="1334"/>
    <lineage>
        <taxon>Bacteria</taxon>
        <taxon>Bacillati</taxon>
        <taxon>Bacillota</taxon>
        <taxon>Bacilli</taxon>
        <taxon>Lactobacillales</taxon>
        <taxon>Streptococcaceae</taxon>
        <taxon>Streptococcus</taxon>
    </lineage>
</organism>
<sequence length="247" mass="28349">MLKVDYSSPLYLQVRELILSKIKSGEYPPGSAIPSENEFADKLGINRLTIRAALDDLVEKNIIRTIHGKGSFVVGKKIPRDLERLEGFNQTMNGVNVKPSIKILKMNKRMAGEFYGNLFEISPEEDIYYIERICYANNITLSLEEIFIPAYLLPKLEGIDLNVFSLTEIYGLYNVKLDKAYQTLEIVHLSKREAKLLNVEDGNSIMMVGCTTFSNNKIIEFSRNYTLAEKCQYTVNFSREKNYKMEE</sequence>
<gene>
    <name evidence="5" type="ORF">MP619_01515</name>
</gene>
<dbReference type="InterPro" id="IPR050679">
    <property type="entry name" value="Bact_HTH_transcr_reg"/>
</dbReference>
<evidence type="ECO:0000256" key="1">
    <source>
        <dbReference type="ARBA" id="ARBA00023015"/>
    </source>
</evidence>
<reference evidence="5" key="1">
    <citation type="submission" date="2022-03" db="EMBL/GenBank/DDBJ databases">
        <title>Characterization and genomic analysis of a Streptococcus dysgalactiae associated with cultured channel catfish mortalities in China.</title>
        <authorList>
            <person name="Wang J."/>
            <person name="Geng Y."/>
        </authorList>
    </citation>
    <scope>NUCLEOTIDE SEQUENCE</scope>
    <source>
        <strain evidence="5">WJ001</strain>
    </source>
</reference>
<evidence type="ECO:0000256" key="2">
    <source>
        <dbReference type="ARBA" id="ARBA00023125"/>
    </source>
</evidence>
<dbReference type="Gene3D" id="1.10.10.10">
    <property type="entry name" value="Winged helix-like DNA-binding domain superfamily/Winged helix DNA-binding domain"/>
    <property type="match status" value="1"/>
</dbReference>
<name>A0AAE9UMC6_STRDY</name>
<protein>
    <submittedName>
        <fullName evidence="5">GntR family transcriptional regulator</fullName>
    </submittedName>
</protein>
<evidence type="ECO:0000313" key="6">
    <source>
        <dbReference type="Proteomes" id="UP001164948"/>
    </source>
</evidence>
<evidence type="ECO:0000313" key="5">
    <source>
        <dbReference type="EMBL" id="WAI93318.1"/>
    </source>
</evidence>
<dbReference type="InterPro" id="IPR028978">
    <property type="entry name" value="Chorismate_lyase_/UTRA_dom_sf"/>
</dbReference>
<keyword evidence="3" id="KW-0804">Transcription</keyword>
<feature type="domain" description="HTH gntR-type" evidence="4">
    <location>
        <begin position="8"/>
        <end position="76"/>
    </location>
</feature>
<dbReference type="PROSITE" id="PS50949">
    <property type="entry name" value="HTH_GNTR"/>
    <property type="match status" value="1"/>
</dbReference>
<proteinExistence type="predicted"/>